<feature type="compositionally biased region" description="Polar residues" evidence="1">
    <location>
        <begin position="7"/>
        <end position="28"/>
    </location>
</feature>
<name>A0A8S9ZEN2_9BILA</name>
<evidence type="ECO:0000256" key="1">
    <source>
        <dbReference type="SAM" id="MobiDB-lite"/>
    </source>
</evidence>
<feature type="region of interest" description="Disordered" evidence="1">
    <location>
        <begin position="121"/>
        <end position="153"/>
    </location>
</feature>
<dbReference type="OrthoDB" id="5918434at2759"/>
<dbReference type="AlphaFoldDB" id="A0A8S9ZEN2"/>
<keyword evidence="3" id="KW-1185">Reference proteome</keyword>
<dbReference type="Proteomes" id="UP000605970">
    <property type="component" value="Unassembled WGS sequence"/>
</dbReference>
<feature type="region of interest" description="Disordered" evidence="1">
    <location>
        <begin position="1"/>
        <end position="39"/>
    </location>
</feature>
<organism evidence="2 3">
    <name type="scientific">Meloidogyne graminicola</name>
    <dbReference type="NCBI Taxonomy" id="189291"/>
    <lineage>
        <taxon>Eukaryota</taxon>
        <taxon>Metazoa</taxon>
        <taxon>Ecdysozoa</taxon>
        <taxon>Nematoda</taxon>
        <taxon>Chromadorea</taxon>
        <taxon>Rhabditida</taxon>
        <taxon>Tylenchina</taxon>
        <taxon>Tylenchomorpha</taxon>
        <taxon>Tylenchoidea</taxon>
        <taxon>Meloidogynidae</taxon>
        <taxon>Meloidogyninae</taxon>
        <taxon>Meloidogyne</taxon>
    </lineage>
</organism>
<feature type="compositionally biased region" description="Polar residues" evidence="1">
    <location>
        <begin position="121"/>
        <end position="133"/>
    </location>
</feature>
<sequence>MEENNEIKTTSTSSLNTPIENGTSFTEPSSSLISKPSSSNHINHLHSNNNNIRKATDFILAIKWVVFSTFYFVSGDDSSDEDPAEYLRDLRQRVQFKGSSQRLLNDSDNLYKSIKNRRTKISSPLANSSSTSEVGPYSKYLEKRRKSGDSTIQDRAERTFIRSRRSLSPDRQQIEGIEDASTSRYLLHTPKFPRIDFDDFYTEDLQLTDRKPAWHQLEESVKSSYNKVPRATAERHRQLNEYQDTQLNHLEFNRARRRHQSVDLPFTELTHLDSESFLPRAPSWMANDAIAPRGMPKLINSAGSGPYCAPHLNRTQGIERPELSRFSKYADDVTARLLKTSILPEHMKTITSKEFRSAPFPSVGSASEQFASEDEMLLSIPRTYYSRPNRDDKDYFDFDLQHSVDMYRRPEGKYLPTPPQHWETKLLNEYKAKGEAPLSGYMFTKGPSDYRAAGTSYLSAALRTPSFWEHRFAQLGVAVRESNPVTFESLERNRPRPSRFTTYSDPNFEDYEDPKADDT</sequence>
<dbReference type="EMBL" id="JABEBT010000126">
    <property type="protein sequence ID" value="KAF7630891.1"/>
    <property type="molecule type" value="Genomic_DNA"/>
</dbReference>
<proteinExistence type="predicted"/>
<gene>
    <name evidence="2" type="ORF">Mgra_00008858</name>
</gene>
<evidence type="ECO:0000313" key="2">
    <source>
        <dbReference type="EMBL" id="KAF7630891.1"/>
    </source>
</evidence>
<accession>A0A8S9ZEN2</accession>
<feature type="compositionally biased region" description="Low complexity" evidence="1">
    <location>
        <begin position="29"/>
        <end position="39"/>
    </location>
</feature>
<reference evidence="2" key="1">
    <citation type="journal article" date="2020" name="Ecol. Evol.">
        <title>Genome structure and content of the rice root-knot nematode (Meloidogyne graminicola).</title>
        <authorList>
            <person name="Phan N.T."/>
            <person name="Danchin E.G.J."/>
            <person name="Klopp C."/>
            <person name="Perfus-Barbeoch L."/>
            <person name="Kozlowski D.K."/>
            <person name="Koutsovoulos G.D."/>
            <person name="Lopez-Roques C."/>
            <person name="Bouchez O."/>
            <person name="Zahm M."/>
            <person name="Besnard G."/>
            <person name="Bellafiore S."/>
        </authorList>
    </citation>
    <scope>NUCLEOTIDE SEQUENCE</scope>
    <source>
        <strain evidence="2">VN-18</strain>
    </source>
</reference>
<feature type="region of interest" description="Disordered" evidence="1">
    <location>
        <begin position="488"/>
        <end position="519"/>
    </location>
</feature>
<protein>
    <submittedName>
        <fullName evidence="2">Uncharacterized protein</fullName>
    </submittedName>
</protein>
<comment type="caution">
    <text evidence="2">The sequence shown here is derived from an EMBL/GenBank/DDBJ whole genome shotgun (WGS) entry which is preliminary data.</text>
</comment>
<evidence type="ECO:0000313" key="3">
    <source>
        <dbReference type="Proteomes" id="UP000605970"/>
    </source>
</evidence>